<protein>
    <submittedName>
        <fullName evidence="2">Uncharacterized protein</fullName>
    </submittedName>
</protein>
<dbReference type="GeneID" id="87844182"/>
<name>A0AAE0H5R8_9PEZI</name>
<accession>A0AAE0H5R8</accession>
<dbReference type="EMBL" id="JAUEPN010000015">
    <property type="protein sequence ID" value="KAK3290205.1"/>
    <property type="molecule type" value="Genomic_DNA"/>
</dbReference>
<dbReference type="RefSeq" id="XP_062653719.1">
    <property type="nucleotide sequence ID" value="XM_062807234.1"/>
</dbReference>
<feature type="region of interest" description="Disordered" evidence="1">
    <location>
        <begin position="377"/>
        <end position="398"/>
    </location>
</feature>
<dbReference type="AlphaFoldDB" id="A0AAE0H5R8"/>
<keyword evidence="3" id="KW-1185">Reference proteome</keyword>
<evidence type="ECO:0000256" key="1">
    <source>
        <dbReference type="SAM" id="MobiDB-lite"/>
    </source>
</evidence>
<reference evidence="2" key="2">
    <citation type="submission" date="2023-06" db="EMBL/GenBank/DDBJ databases">
        <authorList>
            <consortium name="Lawrence Berkeley National Laboratory"/>
            <person name="Haridas S."/>
            <person name="Hensen N."/>
            <person name="Bonometti L."/>
            <person name="Westerberg I."/>
            <person name="Brannstrom I.O."/>
            <person name="Guillou S."/>
            <person name="Cros-Aarteil S."/>
            <person name="Calhoun S."/>
            <person name="Kuo A."/>
            <person name="Mondo S."/>
            <person name="Pangilinan J."/>
            <person name="Riley R."/>
            <person name="Labutti K."/>
            <person name="Andreopoulos B."/>
            <person name="Lipzen A."/>
            <person name="Chen C."/>
            <person name="Yanf M."/>
            <person name="Daum C."/>
            <person name="Ng V."/>
            <person name="Clum A."/>
            <person name="Steindorff A."/>
            <person name="Ohm R."/>
            <person name="Martin F."/>
            <person name="Silar P."/>
            <person name="Natvig D."/>
            <person name="Lalanne C."/>
            <person name="Gautier V."/>
            <person name="Ament-Velasquez S.L."/>
            <person name="Kruys A."/>
            <person name="Hutchinson M.I."/>
            <person name="Powell A.J."/>
            <person name="Barry K."/>
            <person name="Miller A.N."/>
            <person name="Grigoriev I.V."/>
            <person name="Debuchy R."/>
            <person name="Gladieux P."/>
            <person name="Thoren M.H."/>
            <person name="Johannesson H."/>
        </authorList>
    </citation>
    <scope>NUCLEOTIDE SEQUENCE</scope>
    <source>
        <strain evidence="2">CBS 168.71</strain>
    </source>
</reference>
<sequence length="576" mass="65436">MAAIPGPPRRKVDKSPERLTNEILACRAPTYYNAGKAWNILGYYRQERPGLEDFVEAVDALWDHQAKLTTLKGRRARAYMIDALRTLGFRGAQFHPDRYSLQLAVDDQDGSWSDLPDPPRGGYNYGKSDAREYLAAVAPRASPREPMRMDLHVQEVMLRDFHLFHGFSEIPWVGPKRALHVPSGADSLWYCLSHFLYRRDRLPDGSPVGGHSLWHHWEVKARIWTYFMQVLKDPSHERWAEYHLLQQKSKTVDPDFGTLSMARSLYASSSQGKPAYPHEYLLHVIADYFCAPVDVYTSTADDINKDSLDLSVTSKHYAMHNQFSDFRCIRLATNHDKTQYSIVVSDSAALDKAPDLTPDPPFVDPWEAVKLARERAAAARRPNPRAPDEPIPVPAPRKLRPPCEHARYNYFAPEDRPALEAVADAEGVIPPQTPVPQTAYYPAGDGAANHVVGVLPWRLPQERWGDVLLTPEVFARFRAGIDIPGWGFAAPEGEVVDRWLEEAGGDMFKLQAERTAMPGFVHTPERWQWRFGEDPMGLGQRPLPSETVEEGRHMLDDPYLEFERDRSRAVPGRFGR</sequence>
<comment type="caution">
    <text evidence="2">The sequence shown here is derived from an EMBL/GenBank/DDBJ whole genome shotgun (WGS) entry which is preliminary data.</text>
</comment>
<organism evidence="2 3">
    <name type="scientific">Chaetomium fimeti</name>
    <dbReference type="NCBI Taxonomy" id="1854472"/>
    <lineage>
        <taxon>Eukaryota</taxon>
        <taxon>Fungi</taxon>
        <taxon>Dikarya</taxon>
        <taxon>Ascomycota</taxon>
        <taxon>Pezizomycotina</taxon>
        <taxon>Sordariomycetes</taxon>
        <taxon>Sordariomycetidae</taxon>
        <taxon>Sordariales</taxon>
        <taxon>Chaetomiaceae</taxon>
        <taxon>Chaetomium</taxon>
    </lineage>
</organism>
<evidence type="ECO:0000313" key="3">
    <source>
        <dbReference type="Proteomes" id="UP001278766"/>
    </source>
</evidence>
<gene>
    <name evidence="2" type="ORF">B0H64DRAFT_453228</name>
</gene>
<proteinExistence type="predicted"/>
<dbReference type="Proteomes" id="UP001278766">
    <property type="component" value="Unassembled WGS sequence"/>
</dbReference>
<reference evidence="2" key="1">
    <citation type="journal article" date="2023" name="Mol. Phylogenet. Evol.">
        <title>Genome-scale phylogeny and comparative genomics of the fungal order Sordariales.</title>
        <authorList>
            <person name="Hensen N."/>
            <person name="Bonometti L."/>
            <person name="Westerberg I."/>
            <person name="Brannstrom I.O."/>
            <person name="Guillou S."/>
            <person name="Cros-Aarteil S."/>
            <person name="Calhoun S."/>
            <person name="Haridas S."/>
            <person name="Kuo A."/>
            <person name="Mondo S."/>
            <person name="Pangilinan J."/>
            <person name="Riley R."/>
            <person name="LaButti K."/>
            <person name="Andreopoulos B."/>
            <person name="Lipzen A."/>
            <person name="Chen C."/>
            <person name="Yan M."/>
            <person name="Daum C."/>
            <person name="Ng V."/>
            <person name="Clum A."/>
            <person name="Steindorff A."/>
            <person name="Ohm R.A."/>
            <person name="Martin F."/>
            <person name="Silar P."/>
            <person name="Natvig D.O."/>
            <person name="Lalanne C."/>
            <person name="Gautier V."/>
            <person name="Ament-Velasquez S.L."/>
            <person name="Kruys A."/>
            <person name="Hutchinson M.I."/>
            <person name="Powell A.J."/>
            <person name="Barry K."/>
            <person name="Miller A.N."/>
            <person name="Grigoriev I.V."/>
            <person name="Debuchy R."/>
            <person name="Gladieux P."/>
            <person name="Hiltunen Thoren M."/>
            <person name="Johannesson H."/>
        </authorList>
    </citation>
    <scope>NUCLEOTIDE SEQUENCE</scope>
    <source>
        <strain evidence="2">CBS 168.71</strain>
    </source>
</reference>
<evidence type="ECO:0000313" key="2">
    <source>
        <dbReference type="EMBL" id="KAK3290205.1"/>
    </source>
</evidence>